<dbReference type="RefSeq" id="WP_015414606.1">
    <property type="nucleotide sequence ID" value="NC_020409.1"/>
</dbReference>
<evidence type="ECO:0000313" key="4">
    <source>
        <dbReference type="Proteomes" id="UP000011724"/>
    </source>
</evidence>
<keyword evidence="4" id="KW-1185">Reference proteome</keyword>
<dbReference type="OrthoDB" id="5455724at2"/>
<keyword evidence="1" id="KW-0732">Signal</keyword>
<dbReference type="eggNOG" id="ENOG50317NS">
    <property type="taxonomic scope" value="Bacteria"/>
</dbReference>
<dbReference type="BioCyc" id="DPIE1322246:BN4_RS06615-MONOMER"/>
<gene>
    <name evidence="3" type="ordered locus">BN4_11323</name>
</gene>
<dbReference type="Pfam" id="PF08308">
    <property type="entry name" value="PEGA"/>
    <property type="match status" value="1"/>
</dbReference>
<reference evidence="4" key="2">
    <citation type="journal article" date="2013" name="Stand. Genomic Sci.">
        <title>Complete genome sequence of Desulfocapsa sulfexigens, a marine deltaproteobacterium specialized in disproportionating inorganic sulfur compounds.</title>
        <authorList>
            <person name="Finster K.W."/>
            <person name="Kjeldsen K.U."/>
            <person name="Kube M."/>
            <person name="Reinhardt R."/>
            <person name="Mussmann M."/>
            <person name="Amann R."/>
            <person name="Schreiber L."/>
        </authorList>
    </citation>
    <scope>NUCLEOTIDE SEQUENCE [LARGE SCALE GENOMIC DNA]</scope>
    <source>
        <strain evidence="4">DSM 10523 / SB164P1</strain>
    </source>
</reference>
<proteinExistence type="predicted"/>
<evidence type="ECO:0000313" key="3">
    <source>
        <dbReference type="EMBL" id="CCH48560.1"/>
    </source>
</evidence>
<feature type="domain" description="PEGA" evidence="2">
    <location>
        <begin position="24"/>
        <end position="69"/>
    </location>
</feature>
<dbReference type="STRING" id="1322246.BN4_11323"/>
<dbReference type="PROSITE" id="PS51257">
    <property type="entry name" value="PROKAR_LIPOPROTEIN"/>
    <property type="match status" value="1"/>
</dbReference>
<dbReference type="HOGENOM" id="CLU_1841910_0_0_7"/>
<organism evidence="3 4">
    <name type="scientific">Pseudodesulfovibrio piezophilus (strain DSM 21447 / JCM 15486 / C1TLV30)</name>
    <name type="common">Desulfovibrio piezophilus</name>
    <dbReference type="NCBI Taxonomy" id="1322246"/>
    <lineage>
        <taxon>Bacteria</taxon>
        <taxon>Pseudomonadati</taxon>
        <taxon>Thermodesulfobacteriota</taxon>
        <taxon>Desulfovibrionia</taxon>
        <taxon>Desulfovibrionales</taxon>
        <taxon>Desulfovibrionaceae</taxon>
    </lineage>
</organism>
<dbReference type="KEGG" id="dpi:BN4_11323"/>
<accession>M1WLW3</accession>
<dbReference type="AlphaFoldDB" id="M1WLW3"/>
<dbReference type="EMBL" id="FO203427">
    <property type="protein sequence ID" value="CCH48560.1"/>
    <property type="molecule type" value="Genomic_DNA"/>
</dbReference>
<feature type="chain" id="PRO_5004019327" description="PEGA domain-containing protein" evidence="1">
    <location>
        <begin position="21"/>
        <end position="139"/>
    </location>
</feature>
<evidence type="ECO:0000259" key="2">
    <source>
        <dbReference type="Pfam" id="PF08308"/>
    </source>
</evidence>
<dbReference type="Proteomes" id="UP000011724">
    <property type="component" value="Chromosome"/>
</dbReference>
<dbReference type="InterPro" id="IPR013229">
    <property type="entry name" value="PEGA"/>
</dbReference>
<dbReference type="PATRIC" id="fig|879567.3.peg.1375"/>
<evidence type="ECO:0000256" key="1">
    <source>
        <dbReference type="SAM" id="SignalP"/>
    </source>
</evidence>
<sequence>MKPIFCIMAMTAFFLTGCQAARQTIPVSTNPSGAMVYADGAQICISPCSVKLERRSDHLITLLKDGYEQEDVTIVRRFKPDKALRDGIFTGVFKGGNSEEIGPQIAQEIAKEMDKQERSGEAYELRPTILTITLQPKIY</sequence>
<protein>
    <recommendedName>
        <fullName evidence="2">PEGA domain-containing protein</fullName>
    </recommendedName>
</protein>
<feature type="signal peptide" evidence="1">
    <location>
        <begin position="1"/>
        <end position="20"/>
    </location>
</feature>
<name>M1WLW3_PSEP2</name>
<reference evidence="3 4" key="1">
    <citation type="journal article" date="2013" name="PLoS ONE">
        <title>The first genomic and proteomic characterization of a deep-sea sulfate reducer: insights into the piezophilic lifestyle of Desulfovibrio piezophilus.</title>
        <authorList>
            <person name="Pradel N."/>
            <person name="Ji B."/>
            <person name="Gimenez G."/>
            <person name="Talla E."/>
            <person name="Lenoble P."/>
            <person name="Garel M."/>
            <person name="Tamburini C."/>
            <person name="Fourquet P."/>
            <person name="Lebrun R."/>
            <person name="Bertin P."/>
            <person name="Denis Y."/>
            <person name="Pophillat M."/>
            <person name="Barbe V."/>
            <person name="Ollivier B."/>
            <person name="Dolla A."/>
        </authorList>
    </citation>
    <scope>NUCLEOTIDE SEQUENCE [LARGE SCALE GENOMIC DNA]</scope>
    <source>
        <strain evidence="4">DSM 10523 / SB164P1</strain>
    </source>
</reference>